<proteinExistence type="predicted"/>
<dbReference type="SUPFAM" id="SSF56281">
    <property type="entry name" value="Metallo-hydrolase/oxidoreductase"/>
    <property type="match status" value="1"/>
</dbReference>
<keyword evidence="2" id="KW-0378">Hydrolase</keyword>
<dbReference type="PANTHER" id="PTHR30619:SF1">
    <property type="entry name" value="RECOMBINATION PROTEIN 2"/>
    <property type="match status" value="1"/>
</dbReference>
<protein>
    <submittedName>
        <fullName evidence="2">MBL fold metallo-hydrolase</fullName>
    </submittedName>
</protein>
<dbReference type="PANTHER" id="PTHR30619">
    <property type="entry name" value="DNA INTERNALIZATION/COMPETENCE PROTEIN COMEC/REC2"/>
    <property type="match status" value="1"/>
</dbReference>
<dbReference type="Pfam" id="PF00753">
    <property type="entry name" value="Lactamase_B"/>
    <property type="match status" value="1"/>
</dbReference>
<dbReference type="InterPro" id="IPR036866">
    <property type="entry name" value="RibonucZ/Hydroxyglut_hydro"/>
</dbReference>
<reference evidence="2 3" key="1">
    <citation type="submission" date="2019-08" db="EMBL/GenBank/DDBJ databases">
        <title>Prosopis cineraria nodule microbiome.</title>
        <authorList>
            <person name="Ali R."/>
            <person name="Chaluvadi S.R."/>
            <person name="Wang X."/>
        </authorList>
    </citation>
    <scope>NUCLEOTIDE SEQUENCE [LARGE SCALE GENOMIC DNA]</scope>
    <source>
        <strain evidence="2 3">BG7</strain>
    </source>
</reference>
<organism evidence="2 3">
    <name type="scientific">Rhizobium grahamii</name>
    <dbReference type="NCBI Taxonomy" id="1120045"/>
    <lineage>
        <taxon>Bacteria</taxon>
        <taxon>Pseudomonadati</taxon>
        <taxon>Pseudomonadota</taxon>
        <taxon>Alphaproteobacteria</taxon>
        <taxon>Hyphomicrobiales</taxon>
        <taxon>Rhizobiaceae</taxon>
        <taxon>Rhizobium/Agrobacterium group</taxon>
        <taxon>Rhizobium</taxon>
    </lineage>
</organism>
<dbReference type="InterPro" id="IPR052159">
    <property type="entry name" value="Competence_DNA_uptake"/>
</dbReference>
<evidence type="ECO:0000313" key="3">
    <source>
        <dbReference type="Proteomes" id="UP000326881"/>
    </source>
</evidence>
<name>A0A5Q0C2Q4_9HYPH</name>
<evidence type="ECO:0000313" key="2">
    <source>
        <dbReference type="EMBL" id="QFY59713.1"/>
    </source>
</evidence>
<dbReference type="GO" id="GO:0016787">
    <property type="term" value="F:hydrolase activity"/>
    <property type="evidence" value="ECO:0007669"/>
    <property type="project" value="UniProtKB-KW"/>
</dbReference>
<dbReference type="Proteomes" id="UP000326881">
    <property type="component" value="Chromosome"/>
</dbReference>
<evidence type="ECO:0000259" key="1">
    <source>
        <dbReference type="Pfam" id="PF00753"/>
    </source>
</evidence>
<dbReference type="AlphaFoldDB" id="A0A5Q0C2Q4"/>
<dbReference type="InterPro" id="IPR001279">
    <property type="entry name" value="Metallo-B-lactamas"/>
</dbReference>
<dbReference type="RefSeq" id="WP_153270057.1">
    <property type="nucleotide sequence ID" value="NZ_CP043498.1"/>
</dbReference>
<dbReference type="Gene3D" id="3.60.15.10">
    <property type="entry name" value="Ribonuclease Z/Hydroxyacylglutathione hydrolase-like"/>
    <property type="match status" value="1"/>
</dbReference>
<dbReference type="EMBL" id="CP043498">
    <property type="protein sequence ID" value="QFY59713.1"/>
    <property type="molecule type" value="Genomic_DNA"/>
</dbReference>
<dbReference type="KEGG" id="rgr:FZ934_04255"/>
<gene>
    <name evidence="2" type="ORF">FZ934_04255</name>
</gene>
<keyword evidence="3" id="KW-1185">Reference proteome</keyword>
<accession>A0A5Q0C2Q4</accession>
<feature type="domain" description="Metallo-beta-lactamase" evidence="1">
    <location>
        <begin position="31"/>
        <end position="115"/>
    </location>
</feature>
<dbReference type="OrthoDB" id="418728at2"/>
<sequence length="370" mass="40815">MHCEIEFLPVGDASKAGDAIVLRYGNAFDYKLMLVDGGHAETGDQIVSHVRKHFGQRPVLEHVVLTHSDGDHASGLRTVLAEIEVKNLWLHLPWEHASDTLHLFADKRWTVDGLRRAIKDQYSIVSEIHDLAVAQGTTINGAFQGQNIGPFHVCSPSVPAYNFLLPQFDKTPEPDQAAIEQAGMWLGKESLVKRIMEAAKAALQDWTTETWAFERLKDGGQTSASNESSVVLYGTFENNARVLLTGDTGINGLTWTANYADRIGLPLRQFSFVQVPHHGSRRNVGPTVLNRLVGPILPQGSSSRFAAYISAPADDAKHPRRIVINAFTRRGGLPIATQGNSKVHWGGFPSRQGYSNAEPLPFYTEVEEYT</sequence>